<reference evidence="2 3" key="1">
    <citation type="submission" date="2014-03" db="EMBL/GenBank/DDBJ databases">
        <title>Whole genome sequence of Novosphingobium resinovorum KF1.</title>
        <authorList>
            <person name="Gan H.M."/>
            <person name="Gan H.Y."/>
            <person name="Chew T.H."/>
            <person name="Savka M.A."/>
        </authorList>
    </citation>
    <scope>NUCLEOTIDE SEQUENCE [LARGE SCALE GENOMIC DNA]</scope>
    <source>
        <strain evidence="2 3">KF1</strain>
    </source>
</reference>
<dbReference type="PATRIC" id="fig|158500.4.peg.3872"/>
<reference evidence="4" key="3">
    <citation type="journal article" date="2017" name="J. Biotechnol.">
        <title>Complete genome sequence of Novosphingobium resinovorum SA1, a versatile xenobiotic-degrading bacterium capable of utilizing sulfanilic acid.</title>
        <authorList>
            <person name="Hegedus B."/>
            <person name="Kos P.B."/>
            <person name="Balint B."/>
            <person name="Maroti G."/>
            <person name="Gan H.M."/>
            <person name="Perei K."/>
            <person name="Rakhely G."/>
        </authorList>
    </citation>
    <scope>NUCLEOTIDE SEQUENCE [LARGE SCALE GENOMIC DNA]</scope>
    <source>
        <strain evidence="4">SA1</strain>
    </source>
</reference>
<evidence type="ECO:0000313" key="3">
    <source>
        <dbReference type="Proteomes" id="UP000024329"/>
    </source>
</evidence>
<dbReference type="KEGG" id="nre:BES08_20500"/>
<organism evidence="2 3">
    <name type="scientific">Novosphingobium resinovorum</name>
    <dbReference type="NCBI Taxonomy" id="158500"/>
    <lineage>
        <taxon>Bacteria</taxon>
        <taxon>Pseudomonadati</taxon>
        <taxon>Pseudomonadota</taxon>
        <taxon>Alphaproteobacteria</taxon>
        <taxon>Sphingomonadales</taxon>
        <taxon>Sphingomonadaceae</taxon>
        <taxon>Novosphingobium</taxon>
    </lineage>
</organism>
<keyword evidence="1" id="KW-0614">Plasmid</keyword>
<dbReference type="eggNOG" id="COG3193">
    <property type="taxonomic scope" value="Bacteria"/>
</dbReference>
<dbReference type="Pfam" id="PF03928">
    <property type="entry name" value="HbpS-like"/>
    <property type="match status" value="1"/>
</dbReference>
<protein>
    <submittedName>
        <fullName evidence="1">GlcG protein</fullName>
    </submittedName>
</protein>
<dbReference type="Proteomes" id="UP000024329">
    <property type="component" value="Unassembled WGS sequence"/>
</dbReference>
<dbReference type="RefSeq" id="WP_036527851.1">
    <property type="nucleotide sequence ID" value="NZ_CP128491.1"/>
</dbReference>
<dbReference type="PANTHER" id="PTHR34309">
    <property type="entry name" value="SLR1406 PROTEIN"/>
    <property type="match status" value="1"/>
</dbReference>
<sequence>MITLEQSRSLITATRARGREMGLNPLTVVVLDAGGHLVAMEREDGSGYGRPDIAAGKAAGALAMGVSSRKLGDMAAERPQFMAALSAAWHGKLIPAAGGVLVRDEAGVLLGAVGVSGDLSDKDEEAAFAGIAAAGLTAA</sequence>
<gene>
    <name evidence="1" type="ORF">BES08_20500</name>
    <name evidence="2" type="ORF">BV97_03804</name>
</gene>
<dbReference type="InterPro" id="IPR038084">
    <property type="entry name" value="PduO/GlcC-like_sf"/>
</dbReference>
<dbReference type="Proteomes" id="UP000094626">
    <property type="component" value="Plasmid pSA1"/>
</dbReference>
<evidence type="ECO:0000313" key="4">
    <source>
        <dbReference type="Proteomes" id="UP000094626"/>
    </source>
</evidence>
<name>A0A031JTE6_9SPHN</name>
<proteinExistence type="predicted"/>
<dbReference type="EMBL" id="JFYZ01000023">
    <property type="protein sequence ID" value="EZP79647.1"/>
    <property type="molecule type" value="Genomic_DNA"/>
</dbReference>
<dbReference type="AlphaFoldDB" id="A0A031JTE6"/>
<dbReference type="EMBL" id="CP017076">
    <property type="protein sequence ID" value="AOR79248.1"/>
    <property type="molecule type" value="Genomic_DNA"/>
</dbReference>
<reference evidence="1" key="2">
    <citation type="submission" date="2016-08" db="EMBL/GenBank/DDBJ databases">
        <authorList>
            <person name="Seilhamer J.J."/>
        </authorList>
    </citation>
    <scope>NUCLEOTIDE SEQUENCE [LARGE SCALE GENOMIC DNA]</scope>
    <source>
        <strain evidence="1">SA1</strain>
        <plasmid evidence="1">pSA1</plasmid>
    </source>
</reference>
<accession>A0A031JTE6</accession>
<dbReference type="InterPro" id="IPR005624">
    <property type="entry name" value="PduO/GlcC-like"/>
</dbReference>
<evidence type="ECO:0000313" key="1">
    <source>
        <dbReference type="EMBL" id="AOR79248.1"/>
    </source>
</evidence>
<dbReference type="PANTHER" id="PTHR34309:SF10">
    <property type="entry name" value="SLR1406 PROTEIN"/>
    <property type="match status" value="1"/>
</dbReference>
<dbReference type="InterPro" id="IPR052517">
    <property type="entry name" value="GlcG_carb_metab_protein"/>
</dbReference>
<geneLocation type="plasmid" evidence="1 4">
    <name>pSA1</name>
</geneLocation>
<dbReference type="SUPFAM" id="SSF143744">
    <property type="entry name" value="GlcG-like"/>
    <property type="match status" value="1"/>
</dbReference>
<dbReference type="Gene3D" id="3.30.450.150">
    <property type="entry name" value="Haem-degrading domain"/>
    <property type="match status" value="1"/>
</dbReference>
<evidence type="ECO:0000313" key="2">
    <source>
        <dbReference type="EMBL" id="EZP79647.1"/>
    </source>
</evidence>
<keyword evidence="4" id="KW-1185">Reference proteome</keyword>